<dbReference type="InterPro" id="IPR036259">
    <property type="entry name" value="MFS_trans_sf"/>
</dbReference>
<dbReference type="AlphaFoldDB" id="A0A0K8TFG6"/>
<sequence>MGLIKLPIEGLTFFLAYTILAAMLGMLQFGYNTGVINAPENNIEKFMRDVYKDRNKKDLPEDSAKLMYSFVVSIFAIGGMIGGFSGGMVANRFGRKGGLLLNNVLGIGGACLMAFTKVCSSYEMLLFGRFIIGVNCGLNTSLVPMYISEIAPLNLRGGLGTVNQLAVTTGMLISQILGIDEILGTDDGWPVL</sequence>
<dbReference type="Gene3D" id="1.20.1250.20">
    <property type="entry name" value="MFS general substrate transporter like domains"/>
    <property type="match status" value="1"/>
</dbReference>
<accession>A0A0K8TFG6</accession>
<keyword evidence="4 5" id="KW-0472">Membrane</keyword>
<feature type="transmembrane region" description="Helical" evidence="5">
    <location>
        <begin position="99"/>
        <end position="118"/>
    </location>
</feature>
<feature type="transmembrane region" description="Helical" evidence="5">
    <location>
        <begin position="66"/>
        <end position="87"/>
    </location>
</feature>
<dbReference type="InterPro" id="IPR020846">
    <property type="entry name" value="MFS_dom"/>
</dbReference>
<evidence type="ECO:0000259" key="6">
    <source>
        <dbReference type="PROSITE" id="PS50850"/>
    </source>
</evidence>
<organism evidence="7">
    <name type="scientific">Lygus hesperus</name>
    <name type="common">Western plant bug</name>
    <dbReference type="NCBI Taxonomy" id="30085"/>
    <lineage>
        <taxon>Eukaryota</taxon>
        <taxon>Metazoa</taxon>
        <taxon>Ecdysozoa</taxon>
        <taxon>Arthropoda</taxon>
        <taxon>Hexapoda</taxon>
        <taxon>Insecta</taxon>
        <taxon>Pterygota</taxon>
        <taxon>Neoptera</taxon>
        <taxon>Paraneoptera</taxon>
        <taxon>Hemiptera</taxon>
        <taxon>Heteroptera</taxon>
        <taxon>Panheteroptera</taxon>
        <taxon>Cimicomorpha</taxon>
        <taxon>Miridae</taxon>
        <taxon>Mirini</taxon>
        <taxon>Lygus</taxon>
    </lineage>
</organism>
<dbReference type="InterPro" id="IPR045263">
    <property type="entry name" value="GLUT"/>
</dbReference>
<keyword evidence="2 5" id="KW-0812">Transmembrane</keyword>
<keyword evidence="3 5" id="KW-1133">Transmembrane helix</keyword>
<comment type="subcellular location">
    <subcellularLocation>
        <location evidence="1">Membrane</location>
        <topology evidence="1">Multi-pass membrane protein</topology>
    </subcellularLocation>
</comment>
<dbReference type="Pfam" id="PF00083">
    <property type="entry name" value="Sugar_tr"/>
    <property type="match status" value="1"/>
</dbReference>
<evidence type="ECO:0000313" key="7">
    <source>
        <dbReference type="EMBL" id="JAG64328.1"/>
    </source>
</evidence>
<feature type="domain" description="Major facilitator superfamily (MFS) profile" evidence="6">
    <location>
        <begin position="18"/>
        <end position="192"/>
    </location>
</feature>
<evidence type="ECO:0000256" key="5">
    <source>
        <dbReference type="SAM" id="Phobius"/>
    </source>
</evidence>
<evidence type="ECO:0000256" key="3">
    <source>
        <dbReference type="ARBA" id="ARBA00022989"/>
    </source>
</evidence>
<dbReference type="EMBL" id="GBRD01001493">
    <property type="protein sequence ID" value="JAG64328.1"/>
    <property type="molecule type" value="Transcribed_RNA"/>
</dbReference>
<dbReference type="PROSITE" id="PS00217">
    <property type="entry name" value="SUGAR_TRANSPORT_2"/>
    <property type="match status" value="1"/>
</dbReference>
<dbReference type="InterPro" id="IPR005828">
    <property type="entry name" value="MFS_sugar_transport-like"/>
</dbReference>
<evidence type="ECO:0000256" key="2">
    <source>
        <dbReference type="ARBA" id="ARBA00022692"/>
    </source>
</evidence>
<name>A0A0K8TFG6_LYGHE</name>
<protein>
    <recommendedName>
        <fullName evidence="6">Major facilitator superfamily (MFS) profile domain-containing protein</fullName>
    </recommendedName>
</protein>
<dbReference type="GO" id="GO:0016020">
    <property type="term" value="C:membrane"/>
    <property type="evidence" value="ECO:0007669"/>
    <property type="project" value="UniProtKB-SubCell"/>
</dbReference>
<feature type="transmembrane region" description="Helical" evidence="5">
    <location>
        <begin position="12"/>
        <end position="31"/>
    </location>
</feature>
<dbReference type="InterPro" id="IPR005829">
    <property type="entry name" value="Sugar_transporter_CS"/>
</dbReference>
<feature type="transmembrane region" description="Helical" evidence="5">
    <location>
        <begin position="124"/>
        <end position="147"/>
    </location>
</feature>
<reference evidence="7" key="1">
    <citation type="submission" date="2014-09" db="EMBL/GenBank/DDBJ databases">
        <authorList>
            <person name="Magalhaes I.L.F."/>
            <person name="Oliveira U."/>
            <person name="Santos F.R."/>
            <person name="Vidigal T.H.D.A."/>
            <person name="Brescovit A.D."/>
            <person name="Santos A.J."/>
        </authorList>
    </citation>
    <scope>NUCLEOTIDE SEQUENCE</scope>
</reference>
<proteinExistence type="predicted"/>
<evidence type="ECO:0000256" key="1">
    <source>
        <dbReference type="ARBA" id="ARBA00004141"/>
    </source>
</evidence>
<dbReference type="InterPro" id="IPR003663">
    <property type="entry name" value="Sugar/inositol_transpt"/>
</dbReference>
<dbReference type="PROSITE" id="PS50850">
    <property type="entry name" value="MFS"/>
    <property type="match status" value="1"/>
</dbReference>
<dbReference type="PANTHER" id="PTHR23503">
    <property type="entry name" value="SOLUTE CARRIER FAMILY 2"/>
    <property type="match status" value="1"/>
</dbReference>
<dbReference type="PANTHER" id="PTHR23503:SF128">
    <property type="entry name" value="GLUCOSE TRANSPORTER TYPE 1"/>
    <property type="match status" value="1"/>
</dbReference>
<evidence type="ECO:0000256" key="4">
    <source>
        <dbReference type="ARBA" id="ARBA00023136"/>
    </source>
</evidence>
<dbReference type="SUPFAM" id="SSF103473">
    <property type="entry name" value="MFS general substrate transporter"/>
    <property type="match status" value="1"/>
</dbReference>
<dbReference type="PRINTS" id="PR00171">
    <property type="entry name" value="SUGRTRNSPORT"/>
</dbReference>
<dbReference type="GO" id="GO:0015149">
    <property type="term" value="F:hexose transmembrane transporter activity"/>
    <property type="evidence" value="ECO:0007669"/>
    <property type="project" value="TreeGrafter"/>
</dbReference>